<feature type="compositionally biased region" description="Low complexity" evidence="2">
    <location>
        <begin position="31"/>
        <end position="40"/>
    </location>
</feature>
<feature type="compositionally biased region" description="Basic residues" evidence="2">
    <location>
        <begin position="1083"/>
        <end position="1094"/>
    </location>
</feature>
<feature type="region of interest" description="Disordered" evidence="2">
    <location>
        <begin position="1028"/>
        <end position="1143"/>
    </location>
</feature>
<feature type="region of interest" description="Disordered" evidence="2">
    <location>
        <begin position="463"/>
        <end position="486"/>
    </location>
</feature>
<dbReference type="AlphaFoldDB" id="A0A6P8XTS1"/>
<proteinExistence type="predicted"/>
<feature type="compositionally biased region" description="Pro residues" evidence="2">
    <location>
        <begin position="428"/>
        <end position="438"/>
    </location>
</feature>
<evidence type="ECO:0000313" key="4">
    <source>
        <dbReference type="RefSeq" id="XP_034114740.2"/>
    </source>
</evidence>
<sequence>MHWLDGISLDDNLISGRASGSNGDHSDGNQRKSTQSSSPTKSKRRRHAHYKLNSRLDRKSSRGMIYENEELRLRTININAEVERGQSDIKRLRRENEQLRREIWTLRDECDRLNKRFKAKLNEHEFGGCRGSGGSGRRCSGGGRGSAGCDGNSDDSDSCDTCRCADDGHCSDECCQEGGSCAPIKPPLPPEEPNIKINESSAPAKPEGQPMHFDHLSVVSEETLSNPEMMLSHPPEHLMICTPDLNGSQSTLPSLVGPLTPLTPIELVANQLNDLQAMVPPLSYFENILQQHMGANTVLTPTPELGTSSSTTTGKTMKHTNGWDYNLQSPFSQRKYSNASSPSRSPPPPVPAPTLTTFVPTSTMQALPKVALNLPATTAGGGGGGIIETVAITTNATQQALNSPKHFFAPIKPRLKLNTKLANQNPDALPPGSPPPPLETAAPLREPPDIFVNNALASPYQRPVQRLSPQVSPRHRSRSRSRAHCQLHHQKCQAHSHSHVHDHSLAQQQQRLHQCQQQVVQQPQLKSLPSQQCALHRAVVNVAAAVGLGVDGEAAGGVCTGSVVDIYAAALAAAAAASAAKSVPVSASASAPSSPTSISIPTLFPSLSPCPSLLPLTHNVEPVYATAQKSCHSTCISATALTKPLMTVTTHTTKPTTTTSPLRQATKVSTSNSFTSSTVVTVASNTSIPDIGSQTDSVNLESILNDIETISEDILAIQLEKSKSRDNLISANNNTDITKKPYRSEMNLYLQYDGTNPTISNGTVTTGTTTTTTASHTSDTSSGRKLSSRTRSLEREHTDSPAPHMPDPMAPFPEKCTYLGFEQLNQAAGSPGQAPPTNGQKPPVAAKPNVPNKPPPPLPPARRPAMPTDPPPSPPVGLSPNKSHLYKSLASAAAKRAIFRSSPSQLTRSLDVECTATEPTAADGSEATAGNEDDEAAKRKARRVSIVCGEEQPAVPVAGSVAAVNTVPTTTASCGDLTSVAASVLTHPNIKIFKQISHSTPSSPHSARRRTNSNSMPAVHAEIAATNSAPPSTTHHHHHRKEGSDPVPMTATVNRTKCSRRHSEGTVHNVHRISNSSGGASGSHHHHHGHHHQHSSLISSNPHHSHHSHQDSNHETVTSLSDRNSNSFGSSRESSTSFSMRSNRRKISISSHTGGKIPWCGCWGNGCL</sequence>
<feature type="region of interest" description="Disordered" evidence="2">
    <location>
        <begin position="995"/>
        <end position="1014"/>
    </location>
</feature>
<evidence type="ECO:0000256" key="2">
    <source>
        <dbReference type="SAM" id="MobiDB-lite"/>
    </source>
</evidence>
<dbReference type="GeneID" id="117574850"/>
<protein>
    <submittedName>
        <fullName evidence="4">Mucin-17 isoform X1</fullName>
    </submittedName>
</protein>
<feature type="compositionally biased region" description="Basic residues" evidence="2">
    <location>
        <begin position="473"/>
        <end position="486"/>
    </location>
</feature>
<feature type="compositionally biased region" description="Low complexity" evidence="2">
    <location>
        <begin position="758"/>
        <end position="783"/>
    </location>
</feature>
<feature type="compositionally biased region" description="Gly residues" evidence="2">
    <location>
        <begin position="130"/>
        <end position="148"/>
    </location>
</feature>
<feature type="region of interest" description="Disordered" evidence="2">
    <location>
        <begin position="757"/>
        <end position="814"/>
    </location>
</feature>
<reference evidence="4" key="1">
    <citation type="submission" date="2025-08" db="UniProtKB">
        <authorList>
            <consortium name="RefSeq"/>
        </authorList>
    </citation>
    <scope>IDENTIFICATION</scope>
    <source>
        <strain evidence="4">15112-1751.03</strain>
        <tissue evidence="4">Whole Adult</tissue>
    </source>
</reference>
<feature type="compositionally biased region" description="Polar residues" evidence="2">
    <location>
        <begin position="996"/>
        <end position="1005"/>
    </location>
</feature>
<feature type="region of interest" description="Disordered" evidence="2">
    <location>
        <begin position="130"/>
        <end position="154"/>
    </location>
</feature>
<feature type="region of interest" description="Disordered" evidence="2">
    <location>
        <begin position="826"/>
        <end position="883"/>
    </location>
</feature>
<organism evidence="3 4">
    <name type="scientific">Drosophila albomicans</name>
    <name type="common">Fruit fly</name>
    <dbReference type="NCBI Taxonomy" id="7291"/>
    <lineage>
        <taxon>Eukaryota</taxon>
        <taxon>Metazoa</taxon>
        <taxon>Ecdysozoa</taxon>
        <taxon>Arthropoda</taxon>
        <taxon>Hexapoda</taxon>
        <taxon>Insecta</taxon>
        <taxon>Pterygota</taxon>
        <taxon>Neoptera</taxon>
        <taxon>Endopterygota</taxon>
        <taxon>Diptera</taxon>
        <taxon>Brachycera</taxon>
        <taxon>Muscomorpha</taxon>
        <taxon>Ephydroidea</taxon>
        <taxon>Drosophilidae</taxon>
        <taxon>Drosophila</taxon>
    </lineage>
</organism>
<feature type="compositionally biased region" description="Pro residues" evidence="2">
    <location>
        <begin position="851"/>
        <end position="877"/>
    </location>
</feature>
<feature type="compositionally biased region" description="Low complexity" evidence="2">
    <location>
        <begin position="299"/>
        <end position="315"/>
    </location>
</feature>
<keyword evidence="1" id="KW-0175">Coiled coil</keyword>
<evidence type="ECO:0000313" key="3">
    <source>
        <dbReference type="Proteomes" id="UP000515160"/>
    </source>
</evidence>
<feature type="region of interest" description="Disordered" evidence="2">
    <location>
        <begin position="299"/>
        <end position="357"/>
    </location>
</feature>
<keyword evidence="3" id="KW-1185">Reference proteome</keyword>
<feature type="compositionally biased region" description="Low complexity" evidence="2">
    <location>
        <begin position="1123"/>
        <end position="1141"/>
    </location>
</feature>
<feature type="compositionally biased region" description="Polar residues" evidence="2">
    <location>
        <begin position="326"/>
        <end position="339"/>
    </location>
</feature>
<name>A0A6P8XTS1_DROAB</name>
<feature type="region of interest" description="Disordered" evidence="2">
    <location>
        <begin position="422"/>
        <end position="445"/>
    </location>
</feature>
<evidence type="ECO:0000256" key="1">
    <source>
        <dbReference type="SAM" id="Coils"/>
    </source>
</evidence>
<dbReference type="Proteomes" id="UP000515160">
    <property type="component" value="Chromosome 2R"/>
</dbReference>
<dbReference type="OrthoDB" id="6363430at2759"/>
<feature type="region of interest" description="Disordered" evidence="2">
    <location>
        <begin position="15"/>
        <end position="48"/>
    </location>
</feature>
<dbReference type="RefSeq" id="XP_034114740.2">
    <property type="nucleotide sequence ID" value="XM_034258849.2"/>
</dbReference>
<accession>A0A6P8XTS1</accession>
<feature type="coiled-coil region" evidence="1">
    <location>
        <begin position="82"/>
        <end position="116"/>
    </location>
</feature>
<gene>
    <name evidence="4" type="primary">LOC117574850</name>
</gene>